<reference evidence="1" key="1">
    <citation type="submission" date="2019-02" db="EMBL/GenBank/DDBJ databases">
        <title>Isolation of virulent Lactobacillus brevis phages.</title>
        <authorList>
            <person name="Feyereisen M."/>
            <person name="Mahony J."/>
            <person name="O'Sullivan T."/>
            <person name="van Sinderen D."/>
        </authorList>
    </citation>
    <scope>NUCLEOTIDE SEQUENCE [LARGE SCALE GENOMIC DNA]</scope>
</reference>
<proteinExistence type="predicted"/>
<evidence type="ECO:0000313" key="2">
    <source>
        <dbReference type="Proteomes" id="UP000306187"/>
    </source>
</evidence>
<dbReference type="Proteomes" id="UP000306187">
    <property type="component" value="Segment"/>
</dbReference>
<organism evidence="1 2">
    <name type="scientific">Lactobacillus phage SAC12B</name>
    <dbReference type="NCBI Taxonomy" id="2510941"/>
    <lineage>
        <taxon>Viruses</taxon>
        <taxon>Duplodnaviria</taxon>
        <taxon>Heunggongvirae</taxon>
        <taxon>Uroviricota</taxon>
        <taxon>Caudoviricetes</taxon>
        <taxon>Herelleviridae</taxon>
        <taxon>Tybeckvirus</taxon>
        <taxon>Tybeckvirus SAC12B</taxon>
    </lineage>
</organism>
<gene>
    <name evidence="1" type="ORF">SAC12B_0028</name>
</gene>
<name>A0A4Y5FH01_9CAUD</name>
<accession>A0A4Y5FH01</accession>
<dbReference type="EMBL" id="MK504446">
    <property type="protein sequence ID" value="QBJ03817.1"/>
    <property type="molecule type" value="Genomic_DNA"/>
</dbReference>
<protein>
    <submittedName>
        <fullName evidence="1">Uncharacterized protein</fullName>
    </submittedName>
</protein>
<sequence>MKGSFNMKYSEVTKLIKSYDEKYFTKIDSKYFYVRYKTSAITFAEVAQVDIEHPYILNTRIKFTEFPRYEDVWKALSLLAITDIKDRLEEINMEDLALSDYLFTKELYEQLIEVSQGSYLSVTKANVIRRDNND</sequence>
<evidence type="ECO:0000313" key="1">
    <source>
        <dbReference type="EMBL" id="QBJ03817.1"/>
    </source>
</evidence>
<keyword evidence="2" id="KW-1185">Reference proteome</keyword>